<evidence type="ECO:0000256" key="8">
    <source>
        <dbReference type="PROSITE-ProRule" id="PRU10132"/>
    </source>
</evidence>
<dbReference type="InterPro" id="IPR018965">
    <property type="entry name" value="Ub-activating_enz_E1_C"/>
</dbReference>
<feature type="active site" description="Glycyl thioester intermediate" evidence="8">
    <location>
        <position position="565"/>
    </location>
</feature>
<dbReference type="Gene3D" id="3.40.50.12550">
    <property type="entry name" value="Ubiquitin-activating enzyme E1, inactive adenylation domain, subdomain 2"/>
    <property type="match status" value="1"/>
</dbReference>
<dbReference type="PANTHER" id="PTHR10953:SF215">
    <property type="entry name" value="UBIQUITIN-ACTIVATING ENZYME E1 1"/>
    <property type="match status" value="1"/>
</dbReference>
<dbReference type="PRINTS" id="PR01849">
    <property type="entry name" value="UBIQUITINACT"/>
</dbReference>
<comment type="pathway">
    <text evidence="2">Protein modification; protein ubiquitination.</text>
</comment>
<evidence type="ECO:0000259" key="10">
    <source>
        <dbReference type="SMART" id="SM00985"/>
    </source>
</evidence>
<evidence type="ECO:0000256" key="1">
    <source>
        <dbReference type="ARBA" id="ARBA00002457"/>
    </source>
</evidence>
<evidence type="ECO:0000256" key="4">
    <source>
        <dbReference type="ARBA" id="ARBA00022598"/>
    </source>
</evidence>
<keyword evidence="12" id="KW-1185">Reference proteome</keyword>
<dbReference type="InterPro" id="IPR045886">
    <property type="entry name" value="ThiF/MoeB/HesA"/>
</dbReference>
<dbReference type="InterPro" id="IPR042063">
    <property type="entry name" value="Ubi_acti_E1_SCCH"/>
</dbReference>
<protein>
    <recommendedName>
        <fullName evidence="10">Ubiquitin-activating enzyme E1 C-terminal domain-containing protein</fullName>
    </recommendedName>
</protein>
<dbReference type="InterPro" id="IPR000594">
    <property type="entry name" value="ThiF_NAD_FAD-bd"/>
</dbReference>
<comment type="caution">
    <text evidence="11">The sequence shown here is derived from an EMBL/GenBank/DDBJ whole genome shotgun (WGS) entry which is preliminary data.</text>
</comment>
<keyword evidence="7" id="KW-0067">ATP-binding</keyword>
<name>A0ABR0UHU9_REHGL</name>
<dbReference type="Pfam" id="PF00899">
    <property type="entry name" value="ThiF"/>
    <property type="match status" value="2"/>
</dbReference>
<evidence type="ECO:0000256" key="2">
    <source>
        <dbReference type="ARBA" id="ARBA00004906"/>
    </source>
</evidence>
<dbReference type="InterPro" id="IPR033127">
    <property type="entry name" value="UBQ-activ_enz_E1_Cys_AS"/>
</dbReference>
<dbReference type="Pfam" id="PF09358">
    <property type="entry name" value="E1_UFD"/>
    <property type="match status" value="1"/>
</dbReference>
<keyword evidence="5" id="KW-0547">Nucleotide-binding</keyword>
<keyword evidence="6" id="KW-0833">Ubl conjugation pathway</keyword>
<evidence type="ECO:0000313" key="12">
    <source>
        <dbReference type="Proteomes" id="UP001318860"/>
    </source>
</evidence>
<dbReference type="InterPro" id="IPR035985">
    <property type="entry name" value="Ubiquitin-activating_enz"/>
</dbReference>
<dbReference type="InterPro" id="IPR019572">
    <property type="entry name" value="UBA_E1_SCCH"/>
</dbReference>
<gene>
    <name evidence="11" type="ORF">DH2020_044111</name>
</gene>
<dbReference type="Proteomes" id="UP001318860">
    <property type="component" value="Unassembled WGS sequence"/>
</dbReference>
<dbReference type="PROSITE" id="PS00536">
    <property type="entry name" value="UBIQUITIN_ACTIVAT_1"/>
    <property type="match status" value="1"/>
</dbReference>
<organism evidence="11 12">
    <name type="scientific">Rehmannia glutinosa</name>
    <name type="common">Chinese foxglove</name>
    <dbReference type="NCBI Taxonomy" id="99300"/>
    <lineage>
        <taxon>Eukaryota</taxon>
        <taxon>Viridiplantae</taxon>
        <taxon>Streptophyta</taxon>
        <taxon>Embryophyta</taxon>
        <taxon>Tracheophyta</taxon>
        <taxon>Spermatophyta</taxon>
        <taxon>Magnoliopsida</taxon>
        <taxon>eudicotyledons</taxon>
        <taxon>Gunneridae</taxon>
        <taxon>Pentapetalae</taxon>
        <taxon>asterids</taxon>
        <taxon>lamiids</taxon>
        <taxon>Lamiales</taxon>
        <taxon>Orobanchaceae</taxon>
        <taxon>Rehmannieae</taxon>
        <taxon>Rehmannia</taxon>
    </lineage>
</organism>
<feature type="domain" description="Ubiquitin-activating enzyme E1 C-terminal" evidence="10">
    <location>
        <begin position="947"/>
        <end position="1068"/>
    </location>
</feature>
<dbReference type="InterPro" id="IPR000011">
    <property type="entry name" value="UBQ/SUMO-activ_enz_E1-like"/>
</dbReference>
<feature type="region of interest" description="Disordered" evidence="9">
    <location>
        <begin position="1115"/>
        <end position="1169"/>
    </location>
</feature>
<dbReference type="SMART" id="SM00985">
    <property type="entry name" value="UBA_e1_C"/>
    <property type="match status" value="1"/>
</dbReference>
<dbReference type="Gene3D" id="3.10.290.60">
    <property type="entry name" value="Ubiquitin-activating enzyme E1, UFD domain"/>
    <property type="match status" value="1"/>
</dbReference>
<dbReference type="SUPFAM" id="SSF69572">
    <property type="entry name" value="Activating enzymes of the ubiquitin-like proteins"/>
    <property type="match status" value="2"/>
</dbReference>
<proteinExistence type="inferred from homology"/>
<sequence length="1260" mass="141368">MGIRRVFSSLLHYMLPRKRQGEGEAVNERDSEIVTKKHHISFSTDSKNTAETKTVGTSSLGVGNSNNKGSEPTIMEMAFDNGKPRDIDEDLHSRQLAVYGRETMRRLFASNVLVSGMQGLGVEIAKNLILAGVKSVTLHDEGTVELWDMSSNFVFSEKDLGKNRALASIQKLQELNNAVAISTLTTKLSKEQLSDFQAVVFTDINLESAVEFNEYCHNHEPPIAFIKTEVRGLFGSAFCDFGPEFTVFDVDGEEPHTGWRSGCVLRNSGMTELNDGKPRKIKNARPYSFTLDEDTTTFGMYERGGIVTQVKQPKVLNFKPLKEAIKDPGDFLLSDFSKFDRPPLLHLAFQSLDKFVSELGRFPVAGSEEDAQRLISITSDINESLGDAKLDEINPKLLRHFAFGARAVLNPMAAMFGGIVGQEVVKACSGKFHPLFQFFYFDSVESLPTELLDPSDFISWKKKLEDVKSFCCWICFCAFSELCRIAWVPENVFHDAFWENLNVVINALDNVNARLYVDQRCLYFQKPLLESGTLGAKCNTQMVIPHLTENYGASRDPPEKQAPMCTVHSFPHNIDHCLTWARSEFEGLLEKTPAEANAYLSNPGEYTSAMRNAGDAQARDNLERVIECLDRERCESFQDCITWARLKFEDYFANRVKQLTFTFPEDAATSTGAPFWSAPKRFPRPLQFSTTDSSHLHFIMAASILRAETFGIPVPDWAKHPKKLAEAVDKVIVPDFEPKKDVKIVTDEKATSLATASVDDVAVINELILKLDQCRKTLPTNFRMKPIQFEKVFSLYADMGFFDEYAWTEIRGIDEYVPCGWQGGDDLASNSLNKSDDDMKNQSEVVKIVIVADGGGSDFVWPYNAAERVVARVSILDDDTNYHMDMIAALANMRARNYSIPEVDKLKAKFIAGRIIPAIATSTAMATGLVCLELYKVIDGSHKLEDYRNTFANLALPLFSMAEPVPPKVVKHQNMSWTVWDRWIIKDNPTLREVLQWLADKGLNAYSISFGSCLLYNSMFPRHKDRMDKNVADLAREVAKVDLPPYRNHLDVVVACEDDQDNDFGPSSLITMILSALSCDKDCYHIESDVWDQGLRPDRATGENAEGFADALHDVLSGGQDNRGTAPRTESPQTPNPIDENDHTSTYNPQTSTRSSDKSKKKRKQKNPGEDRFLDVLENFCDKTDARLADLAKRIGFEQDASSSRKAIYDALDKMTFLTVETKIAVATQLSNKTNELDIFFALSDENKAVFVKLLLEGKI</sequence>
<dbReference type="InterPro" id="IPR042449">
    <property type="entry name" value="Ub-E1_IAD_1"/>
</dbReference>
<evidence type="ECO:0000313" key="11">
    <source>
        <dbReference type="EMBL" id="KAK6122149.1"/>
    </source>
</evidence>
<comment type="function">
    <text evidence="1">Activates ubiquitin by first adenylating its C-terminal glycine residue with ATP, and thereafter linking this residue to the side chain of a cysteine residue in E1, yielding a ubiquitin-E1 thioester and free AMP.</text>
</comment>
<feature type="compositionally biased region" description="Polar residues" evidence="9">
    <location>
        <begin position="1119"/>
        <end position="1133"/>
    </location>
</feature>
<evidence type="ECO:0000256" key="9">
    <source>
        <dbReference type="SAM" id="MobiDB-lite"/>
    </source>
</evidence>
<dbReference type="InterPro" id="IPR038252">
    <property type="entry name" value="UBA_E1_C_sf"/>
</dbReference>
<dbReference type="Gene3D" id="1.10.10.2660">
    <property type="entry name" value="Ubiquitin-activating enzyme E1, SCCH domain"/>
    <property type="match status" value="1"/>
</dbReference>
<evidence type="ECO:0000256" key="3">
    <source>
        <dbReference type="ARBA" id="ARBA00005673"/>
    </source>
</evidence>
<dbReference type="EMBL" id="JABTTQ020002755">
    <property type="protein sequence ID" value="KAK6122149.1"/>
    <property type="molecule type" value="Genomic_DNA"/>
</dbReference>
<evidence type="ECO:0000256" key="6">
    <source>
        <dbReference type="ARBA" id="ARBA00022786"/>
    </source>
</evidence>
<reference evidence="11 12" key="1">
    <citation type="journal article" date="2021" name="Comput. Struct. Biotechnol. J.">
        <title>De novo genome assembly of the potent medicinal plant Rehmannia glutinosa using nanopore technology.</title>
        <authorList>
            <person name="Ma L."/>
            <person name="Dong C."/>
            <person name="Song C."/>
            <person name="Wang X."/>
            <person name="Zheng X."/>
            <person name="Niu Y."/>
            <person name="Chen S."/>
            <person name="Feng W."/>
        </authorList>
    </citation>
    <scope>NUCLEOTIDE SEQUENCE [LARGE SCALE GENOMIC DNA]</scope>
    <source>
        <strain evidence="11">DH-2019</strain>
    </source>
</reference>
<evidence type="ECO:0000256" key="5">
    <source>
        <dbReference type="ARBA" id="ARBA00022741"/>
    </source>
</evidence>
<dbReference type="Gene3D" id="3.50.50.80">
    <property type="entry name" value="Ubiquitin-activating enzyme E1, inactive adenylation domain, subdomain 1"/>
    <property type="match status" value="1"/>
</dbReference>
<keyword evidence="4" id="KW-0436">Ligase</keyword>
<evidence type="ECO:0000256" key="7">
    <source>
        <dbReference type="ARBA" id="ARBA00022840"/>
    </source>
</evidence>
<dbReference type="Gene3D" id="2.40.30.180">
    <property type="entry name" value="Ubiquitin-activating enzyme E1, FCCH domain"/>
    <property type="match status" value="1"/>
</dbReference>
<comment type="similarity">
    <text evidence="3">Belongs to the ubiquitin-activating E1 family.</text>
</comment>
<accession>A0ABR0UHU9</accession>
<dbReference type="Gene3D" id="3.40.50.720">
    <property type="entry name" value="NAD(P)-binding Rossmann-like Domain"/>
    <property type="match status" value="1"/>
</dbReference>
<dbReference type="PANTHER" id="PTHR10953">
    <property type="entry name" value="UBIQUITIN-ACTIVATING ENZYME E1"/>
    <property type="match status" value="1"/>
</dbReference>
<feature type="compositionally biased region" description="Polar residues" evidence="9">
    <location>
        <begin position="41"/>
        <end position="70"/>
    </location>
</feature>
<dbReference type="InterPro" id="IPR018074">
    <property type="entry name" value="UBQ-activ_enz_E1_CS"/>
</dbReference>
<dbReference type="PROSITE" id="PS00865">
    <property type="entry name" value="UBIQUITIN_ACTIVAT_2"/>
    <property type="match status" value="1"/>
</dbReference>
<dbReference type="InterPro" id="IPR042302">
    <property type="entry name" value="E1_FCCH_sf"/>
</dbReference>
<dbReference type="Pfam" id="PF10585">
    <property type="entry name" value="UBA_E1_SCCH"/>
    <property type="match status" value="2"/>
</dbReference>
<feature type="region of interest" description="Disordered" evidence="9">
    <location>
        <begin position="39"/>
        <end position="73"/>
    </location>
</feature>